<protein>
    <submittedName>
        <fullName evidence="2">Uncharacterized protein</fullName>
    </submittedName>
</protein>
<sequence length="74" mass="8080">MPQNCARSSTTQECSTAESATGSTGAKRTVPKPSTVSVMTSAREETRGGWTRVSYRFRFRLGAGRMRGPEVRLP</sequence>
<reference evidence="3" key="1">
    <citation type="submission" date="2023-07" db="EMBL/GenBank/DDBJ databases">
        <title>Whole genome shotgun sequence of Streptomyces spororaveus NBRC 15456.</title>
        <authorList>
            <person name="Komaki H."/>
            <person name="Tamura T."/>
        </authorList>
    </citation>
    <scope>NUCLEOTIDE SEQUENCE [LARGE SCALE GENOMIC DNA]</scope>
    <source>
        <strain evidence="3">NBRC 15456</strain>
    </source>
</reference>
<comment type="caution">
    <text evidence="2">The sequence shown here is derived from an EMBL/GenBank/DDBJ whole genome shotgun (WGS) entry which is preliminary data.</text>
</comment>
<name>A0ABQ3TQD2_9ACTN</name>
<evidence type="ECO:0000313" key="2">
    <source>
        <dbReference type="EMBL" id="GHI82606.1"/>
    </source>
</evidence>
<accession>A0ABQ3TQD2</accession>
<dbReference type="EMBL" id="BNED01000009">
    <property type="protein sequence ID" value="GHI82606.1"/>
    <property type="molecule type" value="Genomic_DNA"/>
</dbReference>
<evidence type="ECO:0000313" key="3">
    <source>
        <dbReference type="Proteomes" id="UP000608522"/>
    </source>
</evidence>
<feature type="compositionally biased region" description="Polar residues" evidence="1">
    <location>
        <begin position="1"/>
        <end position="40"/>
    </location>
</feature>
<keyword evidence="3" id="KW-1185">Reference proteome</keyword>
<feature type="region of interest" description="Disordered" evidence="1">
    <location>
        <begin position="1"/>
        <end position="47"/>
    </location>
</feature>
<gene>
    <name evidence="2" type="ORF">Sspor_81670</name>
</gene>
<dbReference type="Proteomes" id="UP000608522">
    <property type="component" value="Unassembled WGS sequence"/>
</dbReference>
<proteinExistence type="predicted"/>
<organism evidence="2 3">
    <name type="scientific">Streptomyces spororaveus</name>
    <dbReference type="NCBI Taxonomy" id="284039"/>
    <lineage>
        <taxon>Bacteria</taxon>
        <taxon>Bacillati</taxon>
        <taxon>Actinomycetota</taxon>
        <taxon>Actinomycetes</taxon>
        <taxon>Kitasatosporales</taxon>
        <taxon>Streptomycetaceae</taxon>
        <taxon>Streptomyces</taxon>
    </lineage>
</organism>
<evidence type="ECO:0000256" key="1">
    <source>
        <dbReference type="SAM" id="MobiDB-lite"/>
    </source>
</evidence>